<dbReference type="PANTHER" id="PTHR30572">
    <property type="entry name" value="MEMBRANE COMPONENT OF TRANSPORTER-RELATED"/>
    <property type="match status" value="1"/>
</dbReference>
<evidence type="ECO:0000256" key="2">
    <source>
        <dbReference type="ARBA" id="ARBA00022475"/>
    </source>
</evidence>
<feature type="transmembrane region" description="Helical" evidence="7">
    <location>
        <begin position="284"/>
        <end position="309"/>
    </location>
</feature>
<dbReference type="Pfam" id="PF12704">
    <property type="entry name" value="MacB_PCD"/>
    <property type="match status" value="1"/>
</dbReference>
<dbReference type="InterPro" id="IPR003838">
    <property type="entry name" value="ABC3_permease_C"/>
</dbReference>
<accession>A0A1G2CTX0</accession>
<name>A0A1G2CTX0_9BACT</name>
<evidence type="ECO:0000256" key="6">
    <source>
        <dbReference type="ARBA" id="ARBA00038076"/>
    </source>
</evidence>
<dbReference type="PANTHER" id="PTHR30572:SF4">
    <property type="entry name" value="ABC TRANSPORTER PERMEASE YTRF"/>
    <property type="match status" value="1"/>
</dbReference>
<keyword evidence="3 7" id="KW-0812">Transmembrane</keyword>
<evidence type="ECO:0000256" key="1">
    <source>
        <dbReference type="ARBA" id="ARBA00004651"/>
    </source>
</evidence>
<sequence>MSSFFYTARSASRAVGANRVRSGLTVLGIVIGVTSIILIVSIGEGAQSLILGQIQGLGAETIVIRPGRKPSGPTDMAQTLFADSIKQREVDALKRKENVPDYVSSAPLLMVSDSVTYGSNIEHPTIYGWSAEFMVSMIKAKIRVGTIFDEEDIKQEAAVAVLGSQISDDLFAGDDPIGKSIRIGTKNFRVVAVLQGGGGGLLNTDKMVVIPYSTALTYLSSGKHYNEVMLKVSSPEAVARSVEDIKATLRELHSITDPAKDDFYVETQQAAIDQIGTILSVLTAFLSAVVAISLVVGGIGVMNVMLVSVTERTKEIGLRKALGATNSDILTQFLLEAVLLTMVGGAIGIVLGVLFGYGASIALSQNLNVDWAFAFPWRAALIGLGVSGGVGIVFGIYPARQASQKSPIEALRYE</sequence>
<feature type="domain" description="ABC3 transporter permease C-terminal" evidence="8">
    <location>
        <begin position="288"/>
        <end position="407"/>
    </location>
</feature>
<dbReference type="GO" id="GO:0005886">
    <property type="term" value="C:plasma membrane"/>
    <property type="evidence" value="ECO:0007669"/>
    <property type="project" value="UniProtKB-SubCell"/>
</dbReference>
<evidence type="ECO:0000313" key="11">
    <source>
        <dbReference type="Proteomes" id="UP000177122"/>
    </source>
</evidence>
<evidence type="ECO:0000256" key="7">
    <source>
        <dbReference type="SAM" id="Phobius"/>
    </source>
</evidence>
<dbReference type="AlphaFoldDB" id="A0A1G2CTX0"/>
<dbReference type="Proteomes" id="UP000177122">
    <property type="component" value="Unassembled WGS sequence"/>
</dbReference>
<evidence type="ECO:0000259" key="9">
    <source>
        <dbReference type="Pfam" id="PF12704"/>
    </source>
</evidence>
<evidence type="ECO:0000256" key="4">
    <source>
        <dbReference type="ARBA" id="ARBA00022989"/>
    </source>
</evidence>
<keyword evidence="2" id="KW-1003">Cell membrane</keyword>
<reference evidence="10 11" key="1">
    <citation type="journal article" date="2016" name="Nat. Commun.">
        <title>Thousands of microbial genomes shed light on interconnected biogeochemical processes in an aquifer system.</title>
        <authorList>
            <person name="Anantharaman K."/>
            <person name="Brown C.T."/>
            <person name="Hug L.A."/>
            <person name="Sharon I."/>
            <person name="Castelle C.J."/>
            <person name="Probst A.J."/>
            <person name="Thomas B.C."/>
            <person name="Singh A."/>
            <person name="Wilkins M.J."/>
            <person name="Karaoz U."/>
            <person name="Brodie E.L."/>
            <person name="Williams K.H."/>
            <person name="Hubbard S.S."/>
            <person name="Banfield J.F."/>
        </authorList>
    </citation>
    <scope>NUCLEOTIDE SEQUENCE [LARGE SCALE GENOMIC DNA]</scope>
</reference>
<evidence type="ECO:0000259" key="8">
    <source>
        <dbReference type="Pfam" id="PF02687"/>
    </source>
</evidence>
<evidence type="ECO:0000256" key="3">
    <source>
        <dbReference type="ARBA" id="ARBA00022692"/>
    </source>
</evidence>
<keyword evidence="4 7" id="KW-1133">Transmembrane helix</keyword>
<keyword evidence="5 7" id="KW-0472">Membrane</keyword>
<comment type="subcellular location">
    <subcellularLocation>
        <location evidence="1">Cell membrane</location>
        <topology evidence="1">Multi-pass membrane protein</topology>
    </subcellularLocation>
</comment>
<gene>
    <name evidence="10" type="ORF">A2845_05390</name>
</gene>
<evidence type="ECO:0008006" key="12">
    <source>
        <dbReference type="Google" id="ProtNLM"/>
    </source>
</evidence>
<proteinExistence type="inferred from homology"/>
<feature type="transmembrane region" description="Helical" evidence="7">
    <location>
        <begin position="20"/>
        <end position="43"/>
    </location>
</feature>
<dbReference type="Pfam" id="PF02687">
    <property type="entry name" value="FtsX"/>
    <property type="match status" value="1"/>
</dbReference>
<evidence type="ECO:0000313" key="10">
    <source>
        <dbReference type="EMBL" id="OGZ04697.1"/>
    </source>
</evidence>
<comment type="caution">
    <text evidence="10">The sequence shown here is derived from an EMBL/GenBank/DDBJ whole genome shotgun (WGS) entry which is preliminary data.</text>
</comment>
<evidence type="ECO:0000256" key="5">
    <source>
        <dbReference type="ARBA" id="ARBA00023136"/>
    </source>
</evidence>
<protein>
    <recommendedName>
        <fullName evidence="12">Multidrug ABC transporter substrate-binding protein</fullName>
    </recommendedName>
</protein>
<dbReference type="InterPro" id="IPR050250">
    <property type="entry name" value="Macrolide_Exporter_MacB"/>
</dbReference>
<dbReference type="EMBL" id="MHLI01000022">
    <property type="protein sequence ID" value="OGZ04697.1"/>
    <property type="molecule type" value="Genomic_DNA"/>
</dbReference>
<comment type="similarity">
    <text evidence="6">Belongs to the ABC-4 integral membrane protein family.</text>
</comment>
<dbReference type="GO" id="GO:0022857">
    <property type="term" value="F:transmembrane transporter activity"/>
    <property type="evidence" value="ECO:0007669"/>
    <property type="project" value="TreeGrafter"/>
</dbReference>
<organism evidence="10 11">
    <name type="scientific">Candidatus Lloydbacteria bacterium RIFCSPHIGHO2_01_FULL_49_22</name>
    <dbReference type="NCBI Taxonomy" id="1798658"/>
    <lineage>
        <taxon>Bacteria</taxon>
        <taxon>Candidatus Lloydiibacteriota</taxon>
    </lineage>
</organism>
<feature type="transmembrane region" description="Helical" evidence="7">
    <location>
        <begin position="330"/>
        <end position="357"/>
    </location>
</feature>
<dbReference type="InterPro" id="IPR025857">
    <property type="entry name" value="MacB_PCD"/>
</dbReference>
<feature type="domain" description="MacB-like periplasmic core" evidence="9">
    <location>
        <begin position="22"/>
        <end position="247"/>
    </location>
</feature>
<feature type="transmembrane region" description="Helical" evidence="7">
    <location>
        <begin position="377"/>
        <end position="397"/>
    </location>
</feature>